<evidence type="ECO:0008006" key="3">
    <source>
        <dbReference type="Google" id="ProtNLM"/>
    </source>
</evidence>
<proteinExistence type="predicted"/>
<dbReference type="Pfam" id="PF10711">
    <property type="entry name" value="DUF2513"/>
    <property type="match status" value="1"/>
</dbReference>
<accession>G6EKW7</accession>
<keyword evidence="1" id="KW-0614">Plasmid</keyword>
<dbReference type="PATRIC" id="fig|1088721.3.peg.4895"/>
<dbReference type="Proteomes" id="UP000004030">
    <property type="component" value="Unassembled WGS sequence"/>
</dbReference>
<protein>
    <recommendedName>
        <fullName evidence="3">DUF2513 domain-containing protein</fullName>
    </recommendedName>
</protein>
<dbReference type="EMBL" id="AGFM01000122">
    <property type="protein sequence ID" value="EHJ57934.1"/>
    <property type="molecule type" value="Genomic_DNA"/>
</dbReference>
<evidence type="ECO:0000313" key="2">
    <source>
        <dbReference type="Proteomes" id="UP000004030"/>
    </source>
</evidence>
<dbReference type="AlphaFoldDB" id="G6EKW7"/>
<keyword evidence="2" id="KW-1185">Reference proteome</keyword>
<gene>
    <name evidence="1" type="ORF">NSU_pLA1040</name>
</gene>
<sequence>MVCTMKRDMDLIRDLLLKIEGGQRSFDLLTPEIAEILGEGDAGKMPREQAELIENHLALLDDAGLITIQAKLSGAVWQIGQITWAGHDFLDTIRDPAIWRETKARAKQAGGFSIDLLKALAKGLIKKKIEQHTGVELDL</sequence>
<organism evidence="1 2">
    <name type="scientific">Novosphingobium pentaromativorans US6-1</name>
    <dbReference type="NCBI Taxonomy" id="1088721"/>
    <lineage>
        <taxon>Bacteria</taxon>
        <taxon>Pseudomonadati</taxon>
        <taxon>Pseudomonadota</taxon>
        <taxon>Alphaproteobacteria</taxon>
        <taxon>Sphingomonadales</taxon>
        <taxon>Sphingomonadaceae</taxon>
        <taxon>Novosphingobium</taxon>
    </lineage>
</organism>
<name>G6EKW7_9SPHN</name>
<reference evidence="1 2" key="1">
    <citation type="journal article" date="2012" name="J. Bacteriol.">
        <title>Genome sequence of benzo(a)pyrene-degrading bacterium Novosphingobium pentaromativorans US6-1.</title>
        <authorList>
            <person name="Luo Y.R."/>
            <person name="Kang S.G."/>
            <person name="Kim S.J."/>
            <person name="Kim M.R."/>
            <person name="Li N."/>
            <person name="Lee J.H."/>
            <person name="Kwon K.K."/>
        </authorList>
    </citation>
    <scope>NUCLEOTIDE SEQUENCE [LARGE SCALE GENOMIC DNA]</scope>
    <source>
        <strain evidence="1 2">US6-1</strain>
        <plasmid evidence="1">pLA1</plasmid>
    </source>
</reference>
<comment type="caution">
    <text evidence="1">The sequence shown here is derived from an EMBL/GenBank/DDBJ whole genome shotgun (WGS) entry which is preliminary data.</text>
</comment>
<dbReference type="InterPro" id="IPR019650">
    <property type="entry name" value="DUF2513"/>
</dbReference>
<geneLocation type="plasmid" evidence="1">
    <name>pLA1</name>
</geneLocation>
<evidence type="ECO:0000313" key="1">
    <source>
        <dbReference type="EMBL" id="EHJ57934.1"/>
    </source>
</evidence>